<evidence type="ECO:0000256" key="7">
    <source>
        <dbReference type="ARBA" id="ARBA00023180"/>
    </source>
</evidence>
<dbReference type="InterPro" id="IPR036312">
    <property type="entry name" value="Bifun_inhib/LTP/seed_sf"/>
</dbReference>
<keyword evidence="7" id="KW-0325">Glycoprotein</keyword>
<dbReference type="AlphaFoldDB" id="A0A059D0W1"/>
<keyword evidence="4" id="KW-0472">Membrane</keyword>
<organism evidence="11">
    <name type="scientific">Eucalyptus grandis</name>
    <name type="common">Flooded gum</name>
    <dbReference type="NCBI Taxonomy" id="71139"/>
    <lineage>
        <taxon>Eukaryota</taxon>
        <taxon>Viridiplantae</taxon>
        <taxon>Streptophyta</taxon>
        <taxon>Embryophyta</taxon>
        <taxon>Tracheophyta</taxon>
        <taxon>Spermatophyta</taxon>
        <taxon>Magnoliopsida</taxon>
        <taxon>eudicotyledons</taxon>
        <taxon>Gunneridae</taxon>
        <taxon>Pentapetalae</taxon>
        <taxon>rosids</taxon>
        <taxon>malvids</taxon>
        <taxon>Myrtales</taxon>
        <taxon>Myrtaceae</taxon>
        <taxon>Myrtoideae</taxon>
        <taxon>Eucalypteae</taxon>
        <taxon>Eucalyptus</taxon>
    </lineage>
</organism>
<dbReference type="InParanoid" id="A0A059D0W1"/>
<feature type="region of interest" description="Disordered" evidence="9">
    <location>
        <begin position="181"/>
        <end position="205"/>
    </location>
</feature>
<keyword evidence="4" id="KW-0336">GPI-anchor</keyword>
<evidence type="ECO:0000256" key="3">
    <source>
        <dbReference type="ARBA" id="ARBA00022475"/>
    </source>
</evidence>
<dbReference type="SUPFAM" id="SSF47699">
    <property type="entry name" value="Bifunctional inhibitor/lipid-transfer protein/seed storage 2S albumin"/>
    <property type="match status" value="1"/>
</dbReference>
<keyword evidence="3" id="KW-1003">Cell membrane</keyword>
<dbReference type="GO" id="GO:0005886">
    <property type="term" value="C:plasma membrane"/>
    <property type="evidence" value="ECO:0007669"/>
    <property type="project" value="UniProtKB-SubCell"/>
</dbReference>
<evidence type="ECO:0000313" key="11">
    <source>
        <dbReference type="EMBL" id="KCW83850.1"/>
    </source>
</evidence>
<evidence type="ECO:0000256" key="1">
    <source>
        <dbReference type="ARBA" id="ARBA00004609"/>
    </source>
</evidence>
<comment type="similarity">
    <text evidence="2">Belongs to the plant LTP family.</text>
</comment>
<name>A0A059D0W1_EUCGR</name>
<dbReference type="PANTHER" id="PTHR33044">
    <property type="entry name" value="BIFUNCTIONAL INHIBITOR/LIPID-TRANSFER PROTEIN/SEED STORAGE 2S ALBUMIN SUPERFAMILY PROTEIN-RELATED"/>
    <property type="match status" value="1"/>
</dbReference>
<evidence type="ECO:0000256" key="4">
    <source>
        <dbReference type="ARBA" id="ARBA00022622"/>
    </source>
</evidence>
<keyword evidence="5" id="KW-0732">Signal</keyword>
<protein>
    <recommendedName>
        <fullName evidence="10">Bifunctional inhibitor/plant lipid transfer protein/seed storage helical domain-containing protein</fullName>
    </recommendedName>
</protein>
<evidence type="ECO:0000259" key="10">
    <source>
        <dbReference type="SMART" id="SM00499"/>
    </source>
</evidence>
<dbReference type="SMART" id="SM00499">
    <property type="entry name" value="AAI"/>
    <property type="match status" value="1"/>
</dbReference>
<proteinExistence type="inferred from homology"/>
<feature type="domain" description="Bifunctional inhibitor/plant lipid transfer protein/seed storage helical" evidence="10">
    <location>
        <begin position="100"/>
        <end position="175"/>
    </location>
</feature>
<comment type="subcellular location">
    <subcellularLocation>
        <location evidence="1">Cell membrane</location>
        <topology evidence="1">Lipid-anchor</topology>
        <topology evidence="1">GPI-anchor</topology>
    </subcellularLocation>
</comment>
<dbReference type="Gene3D" id="1.10.110.10">
    <property type="entry name" value="Plant lipid-transfer and hydrophobic proteins"/>
    <property type="match status" value="1"/>
</dbReference>
<dbReference type="InterPro" id="IPR016140">
    <property type="entry name" value="Bifunc_inhib/LTP/seed_store"/>
</dbReference>
<dbReference type="InterPro" id="IPR043325">
    <property type="entry name" value="LTSS"/>
</dbReference>
<dbReference type="STRING" id="71139.A0A059D0W1"/>
<evidence type="ECO:0000256" key="8">
    <source>
        <dbReference type="ARBA" id="ARBA00023288"/>
    </source>
</evidence>
<dbReference type="Pfam" id="PF14368">
    <property type="entry name" value="LTP_2"/>
    <property type="match status" value="1"/>
</dbReference>
<evidence type="ECO:0000256" key="6">
    <source>
        <dbReference type="ARBA" id="ARBA00023157"/>
    </source>
</evidence>
<dbReference type="Gramene" id="KCW83850">
    <property type="protein sequence ID" value="KCW83850"/>
    <property type="gene ID" value="EUGRSUZ_B00719"/>
</dbReference>
<dbReference type="CDD" id="cd00010">
    <property type="entry name" value="AAI_LTSS"/>
    <property type="match status" value="1"/>
</dbReference>
<accession>A0A059D0W1</accession>
<evidence type="ECO:0000256" key="9">
    <source>
        <dbReference type="SAM" id="MobiDB-lite"/>
    </source>
</evidence>
<reference evidence="11" key="1">
    <citation type="submission" date="2013-07" db="EMBL/GenBank/DDBJ databases">
        <title>The genome of Eucalyptus grandis.</title>
        <authorList>
            <person name="Schmutz J."/>
            <person name="Hayes R."/>
            <person name="Myburg A."/>
            <person name="Tuskan G."/>
            <person name="Grattapaglia D."/>
            <person name="Rokhsar D.S."/>
        </authorList>
    </citation>
    <scope>NUCLEOTIDE SEQUENCE</scope>
    <source>
        <tissue evidence="11">Leaf extractions</tissue>
    </source>
</reference>
<keyword evidence="6" id="KW-1015">Disulfide bond</keyword>
<dbReference type="FunCoup" id="A0A059D0W1">
    <property type="interactions" value="3"/>
</dbReference>
<dbReference type="EMBL" id="KK198754">
    <property type="protein sequence ID" value="KCW83850.1"/>
    <property type="molecule type" value="Genomic_DNA"/>
</dbReference>
<keyword evidence="8" id="KW-0449">Lipoprotein</keyword>
<evidence type="ECO:0000256" key="2">
    <source>
        <dbReference type="ARBA" id="ARBA00009748"/>
    </source>
</evidence>
<dbReference type="eggNOG" id="ENOG502S5ED">
    <property type="taxonomic scope" value="Eukaryota"/>
</dbReference>
<sequence>MRRIIDSSSWKGAWISPKTSRELSALPSRPSPKEQAFHPCFMKCFFLFMYTEAFVQFQRSRVMRLEASQPRDRLWTRHKVMTELKVHSHPASSSPTIASCQPRLLSLAPCAPFVQGTARLPSGPCCNNLNQIYTQQPQCLCLVLNDTSLVPLPINGTLVLELPRLCILPADVSSCSGLGVPASPSTPAPRVSAGARRPNNNTVPASPVAVEVAPRPTIIRSGPGLSSGATVDREGQPTFLAAAVVPLLLLAQAFY</sequence>
<evidence type="ECO:0000256" key="5">
    <source>
        <dbReference type="ARBA" id="ARBA00022729"/>
    </source>
</evidence>
<dbReference type="GO" id="GO:0098552">
    <property type="term" value="C:side of membrane"/>
    <property type="evidence" value="ECO:0007669"/>
    <property type="project" value="UniProtKB-KW"/>
</dbReference>
<gene>
    <name evidence="11" type="ORF">EUGRSUZ_B00719</name>
</gene>